<dbReference type="InterPro" id="IPR036271">
    <property type="entry name" value="Tet_transcr_reg_TetR-rel_C_sf"/>
</dbReference>
<dbReference type="PANTHER" id="PTHR30055:SF175">
    <property type="entry name" value="HTH-TYPE TRANSCRIPTIONAL REPRESSOR KSTR2"/>
    <property type="match status" value="1"/>
</dbReference>
<keyword evidence="4" id="KW-0804">Transcription</keyword>
<keyword evidence="2" id="KW-0805">Transcription regulation</keyword>
<keyword evidence="1" id="KW-0678">Repressor</keyword>
<dbReference type="Gene3D" id="1.10.357.10">
    <property type="entry name" value="Tetracycline Repressor, domain 2"/>
    <property type="match status" value="1"/>
</dbReference>
<dbReference type="Proteomes" id="UP000321717">
    <property type="component" value="Unassembled WGS sequence"/>
</dbReference>
<dbReference type="AlphaFoldDB" id="A0A512HHA0"/>
<evidence type="ECO:0000313" key="7">
    <source>
        <dbReference type="EMBL" id="GEO84824.1"/>
    </source>
</evidence>
<dbReference type="SUPFAM" id="SSF48498">
    <property type="entry name" value="Tetracyclin repressor-like, C-terminal domain"/>
    <property type="match status" value="1"/>
</dbReference>
<dbReference type="GO" id="GO:0000976">
    <property type="term" value="F:transcription cis-regulatory region binding"/>
    <property type="evidence" value="ECO:0007669"/>
    <property type="project" value="TreeGrafter"/>
</dbReference>
<sequence length="238" mass="26278">MTKTSKAEIVTAARDLMRDKGYAGTSMKDVAERVGLLKGSLYSHFPSKESLVPEVLNLTFNELFGEIEPSGNWRDDYEIALDRLTTMLTRHRRCIGLHLAYGLEDTSPQLQDAVAGFFLDIREAFRELLMQGLDLGLAEPLALDTMTAVEGATLWLALYGNSGPIEGAKAALLARADSLAAEDPDEKVCKLLDQMTGDWRRASLAEKRLAARVIKAEDDLLMAQAKFDAYAEAESCFR</sequence>
<protein>
    <recommendedName>
        <fullName evidence="6">HTH tetR-type domain-containing protein</fullName>
    </recommendedName>
</protein>
<dbReference type="InterPro" id="IPR009057">
    <property type="entry name" value="Homeodomain-like_sf"/>
</dbReference>
<keyword evidence="8" id="KW-1185">Reference proteome</keyword>
<dbReference type="InterPro" id="IPR050109">
    <property type="entry name" value="HTH-type_TetR-like_transc_reg"/>
</dbReference>
<evidence type="ECO:0000259" key="6">
    <source>
        <dbReference type="PROSITE" id="PS50977"/>
    </source>
</evidence>
<organism evidence="7 8">
    <name type="scientific">Ciceribacter naphthalenivorans</name>
    <dbReference type="NCBI Taxonomy" id="1118451"/>
    <lineage>
        <taxon>Bacteria</taxon>
        <taxon>Pseudomonadati</taxon>
        <taxon>Pseudomonadota</taxon>
        <taxon>Alphaproteobacteria</taxon>
        <taxon>Hyphomicrobiales</taxon>
        <taxon>Rhizobiaceae</taxon>
        <taxon>Ciceribacter</taxon>
    </lineage>
</organism>
<dbReference type="GO" id="GO:0003700">
    <property type="term" value="F:DNA-binding transcription factor activity"/>
    <property type="evidence" value="ECO:0007669"/>
    <property type="project" value="TreeGrafter"/>
</dbReference>
<proteinExistence type="predicted"/>
<keyword evidence="3 5" id="KW-0238">DNA-binding</keyword>
<evidence type="ECO:0000256" key="1">
    <source>
        <dbReference type="ARBA" id="ARBA00022491"/>
    </source>
</evidence>
<name>A0A512HHA0_9HYPH</name>
<evidence type="ECO:0000256" key="4">
    <source>
        <dbReference type="ARBA" id="ARBA00023163"/>
    </source>
</evidence>
<dbReference type="PRINTS" id="PR00455">
    <property type="entry name" value="HTHTETR"/>
</dbReference>
<dbReference type="PROSITE" id="PS50977">
    <property type="entry name" value="HTH_TETR_2"/>
    <property type="match status" value="1"/>
</dbReference>
<dbReference type="InterPro" id="IPR001647">
    <property type="entry name" value="HTH_TetR"/>
</dbReference>
<accession>A0A512HHA0</accession>
<feature type="domain" description="HTH tetR-type" evidence="6">
    <location>
        <begin position="3"/>
        <end position="63"/>
    </location>
</feature>
<dbReference type="EMBL" id="BJZP01000006">
    <property type="protein sequence ID" value="GEO84824.1"/>
    <property type="molecule type" value="Genomic_DNA"/>
</dbReference>
<dbReference type="RefSeq" id="WP_170253401.1">
    <property type="nucleotide sequence ID" value="NZ_BJZP01000006.1"/>
</dbReference>
<dbReference type="PANTHER" id="PTHR30055">
    <property type="entry name" value="HTH-TYPE TRANSCRIPTIONAL REGULATOR RUTR"/>
    <property type="match status" value="1"/>
</dbReference>
<evidence type="ECO:0000256" key="5">
    <source>
        <dbReference type="PROSITE-ProRule" id="PRU00335"/>
    </source>
</evidence>
<gene>
    <name evidence="7" type="ORF">RNA01_17560</name>
</gene>
<evidence type="ECO:0000313" key="8">
    <source>
        <dbReference type="Proteomes" id="UP000321717"/>
    </source>
</evidence>
<feature type="DNA-binding region" description="H-T-H motif" evidence="5">
    <location>
        <begin position="26"/>
        <end position="45"/>
    </location>
</feature>
<evidence type="ECO:0000256" key="2">
    <source>
        <dbReference type="ARBA" id="ARBA00023015"/>
    </source>
</evidence>
<dbReference type="Pfam" id="PF00440">
    <property type="entry name" value="TetR_N"/>
    <property type="match status" value="1"/>
</dbReference>
<comment type="caution">
    <text evidence="7">The sequence shown here is derived from an EMBL/GenBank/DDBJ whole genome shotgun (WGS) entry which is preliminary data.</text>
</comment>
<evidence type="ECO:0000256" key="3">
    <source>
        <dbReference type="ARBA" id="ARBA00023125"/>
    </source>
</evidence>
<dbReference type="SUPFAM" id="SSF46689">
    <property type="entry name" value="Homeodomain-like"/>
    <property type="match status" value="1"/>
</dbReference>
<reference evidence="7 8" key="1">
    <citation type="submission" date="2019-07" db="EMBL/GenBank/DDBJ databases">
        <title>Whole genome shotgun sequence of Rhizobium naphthalenivorans NBRC 107585.</title>
        <authorList>
            <person name="Hosoyama A."/>
            <person name="Uohara A."/>
            <person name="Ohji S."/>
            <person name="Ichikawa N."/>
        </authorList>
    </citation>
    <scope>NUCLEOTIDE SEQUENCE [LARGE SCALE GENOMIC DNA]</scope>
    <source>
        <strain evidence="7 8">NBRC 107585</strain>
    </source>
</reference>